<keyword evidence="4" id="KW-0488">Methylation</keyword>
<dbReference type="InterPro" id="IPR012902">
    <property type="entry name" value="N_methyl_site"/>
</dbReference>
<dbReference type="Gene3D" id="3.30.700.10">
    <property type="entry name" value="Glycoprotein, Type 4 Pilin"/>
    <property type="match status" value="1"/>
</dbReference>
<keyword evidence="6 9" id="KW-0812">Transmembrane</keyword>
<dbReference type="EMBL" id="CP043626">
    <property type="protein sequence ID" value="QEY75500.1"/>
    <property type="molecule type" value="Genomic_DNA"/>
</dbReference>
<dbReference type="InterPro" id="IPR010052">
    <property type="entry name" value="T2SS_protein-GspI"/>
</dbReference>
<dbReference type="InterPro" id="IPR054402">
    <property type="entry name" value="Tt1218-like_dom"/>
</dbReference>
<keyword evidence="3" id="KW-1003">Cell membrane</keyword>
<evidence type="ECO:0000256" key="2">
    <source>
        <dbReference type="ARBA" id="ARBA00008358"/>
    </source>
</evidence>
<evidence type="ECO:0000256" key="4">
    <source>
        <dbReference type="ARBA" id="ARBA00022481"/>
    </source>
</evidence>
<evidence type="ECO:0000256" key="3">
    <source>
        <dbReference type="ARBA" id="ARBA00022475"/>
    </source>
</evidence>
<dbReference type="OrthoDB" id="8547299at2"/>
<dbReference type="InterPro" id="IPR013362">
    <property type="entry name" value="Pilus_4_PilV"/>
</dbReference>
<dbReference type="Pfam" id="PF22150">
    <property type="entry name" value="Tt1218-like"/>
    <property type="match status" value="1"/>
</dbReference>
<evidence type="ECO:0000256" key="1">
    <source>
        <dbReference type="ARBA" id="ARBA00004377"/>
    </source>
</evidence>
<keyword evidence="7 9" id="KW-1133">Transmembrane helix</keyword>
<dbReference type="KEGG" id="pden:F1C79_29900"/>
<dbReference type="GO" id="GO:0005886">
    <property type="term" value="C:plasma membrane"/>
    <property type="evidence" value="ECO:0007669"/>
    <property type="project" value="UniProtKB-SubCell"/>
</dbReference>
<dbReference type="PANTHER" id="PTHR38779:SF2">
    <property type="entry name" value="TYPE II SECRETION SYSTEM PROTEIN I-RELATED"/>
    <property type="match status" value="1"/>
</dbReference>
<dbReference type="AlphaFoldDB" id="A0A9X7N8L7"/>
<accession>A0A9X7N8L7</accession>
<evidence type="ECO:0000256" key="7">
    <source>
        <dbReference type="ARBA" id="ARBA00022989"/>
    </source>
</evidence>
<sequence length="155" mass="16672">MRRNREEQGFTLIEVMIALVVLAVGLLGMATLMTTSLQSSQGAYRRSQASLMAYDLVERMRVNRTQAISSNDYTLASGAADSTAPSCNTAGCTAQQQAQLDLFQWRGALKTALPDATATIGRVAPNQYTITINWSDTGSAISSSSNPSFSLRIDL</sequence>
<evidence type="ECO:0000313" key="11">
    <source>
        <dbReference type="EMBL" id="QEY75500.1"/>
    </source>
</evidence>
<evidence type="ECO:0000256" key="9">
    <source>
        <dbReference type="SAM" id="Phobius"/>
    </source>
</evidence>
<dbReference type="Pfam" id="PF07963">
    <property type="entry name" value="N_methyl"/>
    <property type="match status" value="1"/>
</dbReference>
<evidence type="ECO:0000256" key="6">
    <source>
        <dbReference type="ARBA" id="ARBA00022692"/>
    </source>
</evidence>
<dbReference type="RefSeq" id="WP_081517346.1">
    <property type="nucleotide sequence ID" value="NZ_CP043626.1"/>
</dbReference>
<dbReference type="Proteomes" id="UP000326659">
    <property type="component" value="Chromosome"/>
</dbReference>
<evidence type="ECO:0000259" key="10">
    <source>
        <dbReference type="Pfam" id="PF22150"/>
    </source>
</evidence>
<comment type="subcellular location">
    <subcellularLocation>
        <location evidence="1">Cell inner membrane</location>
        <topology evidence="1">Single-pass membrane protein</topology>
    </subcellularLocation>
</comment>
<dbReference type="NCBIfam" id="TIGR02532">
    <property type="entry name" value="IV_pilin_GFxxxE"/>
    <property type="match status" value="1"/>
</dbReference>
<gene>
    <name evidence="11" type="primary">pilV</name>
    <name evidence="11" type="ORF">F1C79_29900</name>
</gene>
<evidence type="ECO:0000313" key="12">
    <source>
        <dbReference type="Proteomes" id="UP000326659"/>
    </source>
</evidence>
<dbReference type="GO" id="GO:0015628">
    <property type="term" value="P:protein secretion by the type II secretion system"/>
    <property type="evidence" value="ECO:0007669"/>
    <property type="project" value="InterPro"/>
</dbReference>
<protein>
    <submittedName>
        <fullName evidence="11">Type IV pilus modification protein PilV</fullName>
    </submittedName>
</protein>
<organism evidence="11 12">
    <name type="scientific">Pseudomonas denitrificans</name>
    <dbReference type="NCBI Taxonomy" id="43306"/>
    <lineage>
        <taxon>Bacteria</taxon>
        <taxon>Pseudomonadati</taxon>
        <taxon>Pseudomonadota</taxon>
        <taxon>Gammaproteobacteria</taxon>
        <taxon>Pseudomonadales</taxon>
        <taxon>Pseudomonadaceae</taxon>
        <taxon>Halopseudomonas</taxon>
    </lineage>
</organism>
<keyword evidence="8 9" id="KW-0472">Membrane</keyword>
<comment type="similarity">
    <text evidence="2">Belongs to the GSP I family.</text>
</comment>
<reference evidence="11 12" key="1">
    <citation type="submission" date="2019-09" db="EMBL/GenBank/DDBJ databases">
        <title>Prosopis cineraria nodule microbiome.</title>
        <authorList>
            <person name="Chaluvadi S.R."/>
            <person name="Ali R."/>
            <person name="Wang X."/>
        </authorList>
    </citation>
    <scope>NUCLEOTIDE SEQUENCE [LARGE SCALE GENOMIC DNA]</scope>
    <source>
        <strain evidence="11 12">BG1</strain>
    </source>
</reference>
<evidence type="ECO:0000256" key="5">
    <source>
        <dbReference type="ARBA" id="ARBA00022519"/>
    </source>
</evidence>
<keyword evidence="12" id="KW-1185">Reference proteome</keyword>
<name>A0A9X7N8L7_PSEDE</name>
<keyword evidence="5" id="KW-0997">Cell inner membrane</keyword>
<evidence type="ECO:0000256" key="8">
    <source>
        <dbReference type="ARBA" id="ARBA00023136"/>
    </source>
</evidence>
<feature type="domain" description="Type IV pilin Tt1218-like" evidence="10">
    <location>
        <begin position="32"/>
        <end position="102"/>
    </location>
</feature>
<dbReference type="GO" id="GO:0015627">
    <property type="term" value="C:type II protein secretion system complex"/>
    <property type="evidence" value="ECO:0007669"/>
    <property type="project" value="InterPro"/>
</dbReference>
<dbReference type="PANTHER" id="PTHR38779">
    <property type="entry name" value="TYPE II SECRETION SYSTEM PROTEIN I-RELATED"/>
    <property type="match status" value="1"/>
</dbReference>
<feature type="transmembrane region" description="Helical" evidence="9">
    <location>
        <begin position="12"/>
        <end position="33"/>
    </location>
</feature>
<dbReference type="NCBIfam" id="TIGR02523">
    <property type="entry name" value="type_IV_pilV"/>
    <property type="match status" value="1"/>
</dbReference>
<proteinExistence type="inferred from homology"/>